<evidence type="ECO:0000256" key="4">
    <source>
        <dbReference type="ARBA" id="ARBA00022989"/>
    </source>
</evidence>
<gene>
    <name evidence="8" type="ORF">ACFQJ9_14745</name>
</gene>
<feature type="transmembrane region" description="Helical" evidence="6">
    <location>
        <begin position="101"/>
        <end position="119"/>
    </location>
</feature>
<feature type="transmembrane region" description="Helical" evidence="6">
    <location>
        <begin position="485"/>
        <end position="504"/>
    </location>
</feature>
<sequence>MATFGALSVVPPLVAIIAAVVTRRAIPGLFIGAWVGGIIYTGGHGLGITFHWIIESVATTFHVSLLLFIFLLGAGIGFMWKLGGSLAVRDYAAARLQNRRQAGIVAWLLGLAVFFNDYANTAIVGTAMQDVTDSLGISREKLSYIVDSTSAPVATFMFSDWIAFQLSMIREGYKAAGITETAPSAFVVFLQSIPFNFYCLLAIVMVGIIVISGRDFGEMKAAEERTLSTGEVMWPDAQPMQSVEGDLGEPRTSKPMLRVFIAPIVMLVALTLVGVYWTGRSGGDLVGILGSANWALSLVWGGAGMVATAAYYGLRHEILTFDETVTTFVDGMKIMMTAGTILVLAWTIGTVTTELGTGDYVTQLAGDFVSPALLLVVIAVTAAFISFTTGTSWGTMAVLTPIAVPLGVNVVGMSVLGPVIGAVFSGAIFGDHCSPISDTTVLSSTFTGADHIDHVRTQIYYAVTVFLVAAVLYLAWGFLAITPYILLPLGVLALVALVYGLSSLDFSIGVAQRGE</sequence>
<reference evidence="8 9" key="1">
    <citation type="journal article" date="2019" name="Int. J. Syst. Evol. Microbiol.">
        <title>The Global Catalogue of Microorganisms (GCM) 10K type strain sequencing project: providing services to taxonomists for standard genome sequencing and annotation.</title>
        <authorList>
            <consortium name="The Broad Institute Genomics Platform"/>
            <consortium name="The Broad Institute Genome Sequencing Center for Infectious Disease"/>
            <person name="Wu L."/>
            <person name="Ma J."/>
        </authorList>
    </citation>
    <scope>NUCLEOTIDE SEQUENCE [LARGE SCALE GENOMIC DNA]</scope>
    <source>
        <strain evidence="8 9">XZGYJ-43</strain>
    </source>
</reference>
<dbReference type="Proteomes" id="UP001596447">
    <property type="component" value="Unassembled WGS sequence"/>
</dbReference>
<dbReference type="Pfam" id="PF03553">
    <property type="entry name" value="Na_H_antiporter"/>
    <property type="match status" value="1"/>
</dbReference>
<evidence type="ECO:0000256" key="3">
    <source>
        <dbReference type="ARBA" id="ARBA00022692"/>
    </source>
</evidence>
<keyword evidence="2" id="KW-1003">Cell membrane</keyword>
<dbReference type="PANTHER" id="PTHR43478">
    <property type="entry name" value="NA+/H+ ANTIPORTER-RELATED"/>
    <property type="match status" value="1"/>
</dbReference>
<evidence type="ECO:0000313" key="8">
    <source>
        <dbReference type="EMBL" id="MFC7200657.1"/>
    </source>
</evidence>
<feature type="transmembrane region" description="Helical" evidence="6">
    <location>
        <begin position="291"/>
        <end position="314"/>
    </location>
</feature>
<feature type="transmembrane region" description="Helical" evidence="6">
    <location>
        <begin position="326"/>
        <end position="348"/>
    </location>
</feature>
<dbReference type="AlphaFoldDB" id="A0ABD5Z660"/>
<evidence type="ECO:0000256" key="1">
    <source>
        <dbReference type="ARBA" id="ARBA00004651"/>
    </source>
</evidence>
<organism evidence="8 9">
    <name type="scientific">Halospeciosus flavus</name>
    <dbReference type="NCBI Taxonomy" id="3032283"/>
    <lineage>
        <taxon>Archaea</taxon>
        <taxon>Methanobacteriati</taxon>
        <taxon>Methanobacteriota</taxon>
        <taxon>Stenosarchaea group</taxon>
        <taxon>Halobacteria</taxon>
        <taxon>Halobacteriales</taxon>
        <taxon>Halobacteriaceae</taxon>
        <taxon>Halospeciosus</taxon>
    </lineage>
</organism>
<feature type="transmembrane region" description="Helical" evidence="6">
    <location>
        <begin position="459"/>
        <end position="479"/>
    </location>
</feature>
<evidence type="ECO:0000256" key="2">
    <source>
        <dbReference type="ARBA" id="ARBA00022475"/>
    </source>
</evidence>
<protein>
    <submittedName>
        <fullName evidence="8">Na+/H+ antiporter NhaC family protein</fullName>
    </submittedName>
</protein>
<dbReference type="GO" id="GO:0005886">
    <property type="term" value="C:plasma membrane"/>
    <property type="evidence" value="ECO:0007669"/>
    <property type="project" value="UniProtKB-SubCell"/>
</dbReference>
<proteinExistence type="predicted"/>
<name>A0ABD5Z660_9EURY</name>
<comment type="caution">
    <text evidence="8">The sequence shown here is derived from an EMBL/GenBank/DDBJ whole genome shotgun (WGS) entry which is preliminary data.</text>
</comment>
<evidence type="ECO:0000256" key="5">
    <source>
        <dbReference type="ARBA" id="ARBA00023136"/>
    </source>
</evidence>
<keyword evidence="4 6" id="KW-1133">Transmembrane helix</keyword>
<feature type="transmembrane region" description="Helical" evidence="6">
    <location>
        <begin position="193"/>
        <end position="211"/>
    </location>
</feature>
<feature type="transmembrane region" description="Helical" evidence="6">
    <location>
        <begin position="368"/>
        <end position="387"/>
    </location>
</feature>
<feature type="domain" description="Na+/H+ antiporter NhaC-like C-terminal" evidence="7">
    <location>
        <begin position="153"/>
        <end position="478"/>
    </location>
</feature>
<comment type="subcellular location">
    <subcellularLocation>
        <location evidence="1">Cell membrane</location>
        <topology evidence="1">Multi-pass membrane protein</topology>
    </subcellularLocation>
</comment>
<accession>A0ABD5Z660</accession>
<evidence type="ECO:0000259" key="7">
    <source>
        <dbReference type="Pfam" id="PF03553"/>
    </source>
</evidence>
<keyword evidence="5 6" id="KW-0472">Membrane</keyword>
<dbReference type="InterPro" id="IPR018461">
    <property type="entry name" value="Na/H_Antiport_NhaC-like_C"/>
</dbReference>
<dbReference type="RefSeq" id="WP_279527433.1">
    <property type="nucleotide sequence ID" value="NZ_CP122312.1"/>
</dbReference>
<feature type="transmembrane region" description="Helical" evidence="6">
    <location>
        <begin position="60"/>
        <end position="80"/>
    </location>
</feature>
<feature type="transmembrane region" description="Helical" evidence="6">
    <location>
        <begin position="6"/>
        <end position="22"/>
    </location>
</feature>
<keyword evidence="9" id="KW-1185">Reference proteome</keyword>
<evidence type="ECO:0000313" key="9">
    <source>
        <dbReference type="Proteomes" id="UP001596447"/>
    </source>
</evidence>
<dbReference type="EMBL" id="JBHTAR010000011">
    <property type="protein sequence ID" value="MFC7200657.1"/>
    <property type="molecule type" value="Genomic_DNA"/>
</dbReference>
<feature type="transmembrane region" description="Helical" evidence="6">
    <location>
        <begin position="29"/>
        <end position="54"/>
    </location>
</feature>
<feature type="transmembrane region" description="Helical" evidence="6">
    <location>
        <begin position="259"/>
        <end position="279"/>
    </location>
</feature>
<evidence type="ECO:0000256" key="6">
    <source>
        <dbReference type="SAM" id="Phobius"/>
    </source>
</evidence>
<dbReference type="PANTHER" id="PTHR43478:SF1">
    <property type="entry name" value="NA+_H+ ANTIPORTER NHAC-LIKE C-TERMINAL DOMAIN-CONTAINING PROTEIN"/>
    <property type="match status" value="1"/>
</dbReference>
<keyword evidence="3 6" id="KW-0812">Transmembrane</keyword>